<evidence type="ECO:0000313" key="6">
    <source>
        <dbReference type="Proteomes" id="UP000463138"/>
    </source>
</evidence>
<dbReference type="InterPro" id="IPR001533">
    <property type="entry name" value="Pterin_deHydtase"/>
</dbReference>
<keyword evidence="6" id="KW-1185">Reference proteome</keyword>
<organism evidence="5 6">
    <name type="scientific">Halopseudomonas laoshanensis</name>
    <dbReference type="NCBI Taxonomy" id="2268758"/>
    <lineage>
        <taxon>Bacteria</taxon>
        <taxon>Pseudomonadati</taxon>
        <taxon>Pseudomonadota</taxon>
        <taxon>Gammaproteobacteria</taxon>
        <taxon>Pseudomonadales</taxon>
        <taxon>Pseudomonadaceae</taxon>
        <taxon>Halopseudomonas</taxon>
    </lineage>
</organism>
<dbReference type="InterPro" id="IPR036428">
    <property type="entry name" value="PCD_sf"/>
</dbReference>
<proteinExistence type="inferred from homology"/>
<dbReference type="HAMAP" id="MF_00434">
    <property type="entry name" value="Pterin_4_alpha"/>
    <property type="match status" value="1"/>
</dbReference>
<dbReference type="InterPro" id="IPR050376">
    <property type="entry name" value="Pterin-4-alpha-carb_dehyd"/>
</dbReference>
<dbReference type="NCBIfam" id="NF002016">
    <property type="entry name" value="PRK00823.1-1"/>
    <property type="match status" value="1"/>
</dbReference>
<dbReference type="GO" id="GO:0006729">
    <property type="term" value="P:tetrahydrobiopterin biosynthetic process"/>
    <property type="evidence" value="ECO:0007669"/>
    <property type="project" value="InterPro"/>
</dbReference>
<dbReference type="EC" id="4.2.1.96" evidence="4"/>
<dbReference type="AlphaFoldDB" id="A0A7V7GVC8"/>
<evidence type="ECO:0000313" key="5">
    <source>
        <dbReference type="EMBL" id="KAA0696039.1"/>
    </source>
</evidence>
<reference evidence="5 6" key="1">
    <citation type="submission" date="2018-07" db="EMBL/GenBank/DDBJ databases">
        <title>Pseudomonas laoshanensis sp. nov., isolated from soil.</title>
        <authorList>
            <person name="Sun J."/>
            <person name="Yu L."/>
            <person name="Wang M."/>
            <person name="Zhang C."/>
        </authorList>
    </citation>
    <scope>NUCLEOTIDE SEQUENCE [LARGE SCALE GENOMIC DNA]</scope>
    <source>
        <strain evidence="5 6">Y22</strain>
    </source>
</reference>
<accession>A0A7V7GVC8</accession>
<dbReference type="PANTHER" id="PTHR42805">
    <property type="entry name" value="PTERIN-4-ALPHA-CARBINOLAMINE DEHYDRATASE-RELATED"/>
    <property type="match status" value="1"/>
</dbReference>
<dbReference type="GO" id="GO:0008124">
    <property type="term" value="F:4-alpha-hydroxytetrahydrobiopterin dehydratase activity"/>
    <property type="evidence" value="ECO:0007669"/>
    <property type="project" value="UniProtKB-UniRule"/>
</dbReference>
<dbReference type="SUPFAM" id="SSF55248">
    <property type="entry name" value="PCD-like"/>
    <property type="match status" value="1"/>
</dbReference>
<evidence type="ECO:0000256" key="4">
    <source>
        <dbReference type="HAMAP-Rule" id="MF_00434"/>
    </source>
</evidence>
<dbReference type="Proteomes" id="UP000463138">
    <property type="component" value="Unassembled WGS sequence"/>
</dbReference>
<keyword evidence="3 4" id="KW-0456">Lyase</keyword>
<evidence type="ECO:0000256" key="1">
    <source>
        <dbReference type="ARBA" id="ARBA00001554"/>
    </source>
</evidence>
<dbReference type="Gene3D" id="3.30.1360.20">
    <property type="entry name" value="Transcriptional coactivator/pterin dehydratase"/>
    <property type="match status" value="1"/>
</dbReference>
<dbReference type="PANTHER" id="PTHR42805:SF1">
    <property type="entry name" value="PTERIN-4-ALPHA-CARBINOLAMINE DEHYDRATASE-RELATED"/>
    <property type="match status" value="1"/>
</dbReference>
<comment type="caution">
    <text evidence="5">The sequence shown here is derived from an EMBL/GenBank/DDBJ whole genome shotgun (WGS) entry which is preliminary data.</text>
</comment>
<comment type="similarity">
    <text evidence="2 4">Belongs to the pterin-4-alpha-carbinolamine dehydratase family.</text>
</comment>
<sequence>MSTLPHESLNTSDSAATAMDEEAIEELLDELQEWTLKHVDGISRVEKRYHFNDFAQALHFTNKVGELAEKAGHHPALLTEWGKVTVSWWSHSLGGVHRNDLIMAARTDQLL</sequence>
<dbReference type="EMBL" id="QOVF01000001">
    <property type="protein sequence ID" value="KAA0696039.1"/>
    <property type="molecule type" value="Genomic_DNA"/>
</dbReference>
<gene>
    <name evidence="5" type="ORF">DT594_01350</name>
</gene>
<dbReference type="CDD" id="cd00913">
    <property type="entry name" value="PCD_DCoH_subfamily_a"/>
    <property type="match status" value="1"/>
</dbReference>
<comment type="catalytic activity">
    <reaction evidence="1 4">
        <text>(4aS,6R)-4a-hydroxy-L-erythro-5,6,7,8-tetrahydrobiopterin = (6R)-L-erythro-6,7-dihydrobiopterin + H2O</text>
        <dbReference type="Rhea" id="RHEA:11920"/>
        <dbReference type="ChEBI" id="CHEBI:15377"/>
        <dbReference type="ChEBI" id="CHEBI:15642"/>
        <dbReference type="ChEBI" id="CHEBI:43120"/>
        <dbReference type="EC" id="4.2.1.96"/>
    </reaction>
</comment>
<protein>
    <recommendedName>
        <fullName evidence="4">Putative pterin-4-alpha-carbinolamine dehydratase</fullName>
        <shortName evidence="4">PHS</shortName>
        <ecNumber evidence="4">4.2.1.96</ecNumber>
    </recommendedName>
    <alternativeName>
        <fullName evidence="4">4-alpha-hydroxy-tetrahydropterin dehydratase</fullName>
    </alternativeName>
    <alternativeName>
        <fullName evidence="4">Pterin carbinolamine dehydratase</fullName>
        <shortName evidence="4">PCD</shortName>
    </alternativeName>
</protein>
<dbReference type="RefSeq" id="WP_149331029.1">
    <property type="nucleotide sequence ID" value="NZ_QOVF01000001.1"/>
</dbReference>
<name>A0A7V7GVC8_9GAMM</name>
<evidence type="ECO:0000256" key="2">
    <source>
        <dbReference type="ARBA" id="ARBA00006472"/>
    </source>
</evidence>
<dbReference type="OrthoDB" id="5294615at2"/>
<evidence type="ECO:0000256" key="3">
    <source>
        <dbReference type="ARBA" id="ARBA00023239"/>
    </source>
</evidence>
<dbReference type="Pfam" id="PF01329">
    <property type="entry name" value="Pterin_4a"/>
    <property type="match status" value="1"/>
</dbReference>